<protein>
    <recommendedName>
        <fullName evidence="3">1-phosphatidylinositol 4-kinase</fullName>
        <ecNumber evidence="3">2.7.1.67</ecNumber>
    </recommendedName>
</protein>
<dbReference type="OrthoDB" id="10264149at2759"/>
<dbReference type="Pfam" id="PF00454">
    <property type="entry name" value="PI3_PI4_kinase"/>
    <property type="match status" value="1"/>
</dbReference>
<dbReference type="Pfam" id="PF00613">
    <property type="entry name" value="PI3Ka"/>
    <property type="match status" value="1"/>
</dbReference>
<dbReference type="EMBL" id="CAJVPV010000137">
    <property type="protein sequence ID" value="CAG8444257.1"/>
    <property type="molecule type" value="Genomic_DNA"/>
</dbReference>
<dbReference type="FunFam" id="1.25.40.70:FF:000011">
    <property type="entry name" value="Phosphatidylinositol 4-kinase alpha"/>
    <property type="match status" value="1"/>
</dbReference>
<evidence type="ECO:0000313" key="12">
    <source>
        <dbReference type="Proteomes" id="UP000789342"/>
    </source>
</evidence>
<evidence type="ECO:0000256" key="6">
    <source>
        <dbReference type="ARBA" id="ARBA00022777"/>
    </source>
</evidence>
<dbReference type="SMART" id="SM00145">
    <property type="entry name" value="PI3Ka"/>
    <property type="match status" value="1"/>
</dbReference>
<dbReference type="InterPro" id="IPR016024">
    <property type="entry name" value="ARM-type_fold"/>
</dbReference>
<evidence type="ECO:0000256" key="7">
    <source>
        <dbReference type="ARBA" id="ARBA00022840"/>
    </source>
</evidence>
<reference evidence="11" key="1">
    <citation type="submission" date="2021-06" db="EMBL/GenBank/DDBJ databases">
        <authorList>
            <person name="Kallberg Y."/>
            <person name="Tangrot J."/>
            <person name="Rosling A."/>
        </authorList>
    </citation>
    <scope>NUCLEOTIDE SEQUENCE</scope>
    <source>
        <strain evidence="11">CL551</strain>
    </source>
</reference>
<dbReference type="PROSITE" id="PS00916">
    <property type="entry name" value="PI3_4_KINASE_2"/>
    <property type="match status" value="1"/>
</dbReference>
<dbReference type="InterPro" id="IPR045495">
    <property type="entry name" value="PI4K_N"/>
</dbReference>
<dbReference type="GO" id="GO:0048015">
    <property type="term" value="P:phosphatidylinositol-mediated signaling"/>
    <property type="evidence" value="ECO:0007669"/>
    <property type="project" value="TreeGrafter"/>
</dbReference>
<feature type="region of interest" description="Disordered" evidence="8">
    <location>
        <begin position="458"/>
        <end position="478"/>
    </location>
</feature>
<sequence>MYSLEFDLHALALNQLADILSTDPETTDDEVARFISRCPEIPIDGDAELGVMNNIYQQNISALASFSSNTNNEAFVDEIFPILLNYLKYLPKFSFEEDLTWKDYSLPDKLSGNIITELLNISIKSNYRREKVFKGVILFIDTLSNLLKCGDVICISTVVLPMLNGMFRALQLSLIMWNCNDFESLAHHLQTFVHNDYVQEIDKTLETVIQSTDQSLAYARKFLSRYSFLGYPLSSGGIIYGYITLMRNVLVRVMISNDNANGDNSLKSFKDLWNSLVNDKAKISTSVTENVGKALRKTYIMSLQYFSELTKIHDKFLSQGNDCPQALYAREIMSVSLDLSGVISLFLHEVDDEAIGYLTTSLFVVPQTPDLKVQISALDAATILALNFPKTTSNMIQTIRKFLITPSMIFELAVVVDNLSIHEYGILRLAHCLKAVSSEMSRSVIYNLLATFTTGGHERTSTSQKLTPPNSTTNSLTPDQISIYSSVSGTSRSEESRQQMLENIVCTVAGVACILKDEDITALCVSMLAPRLRNHTPALDVVILEKFVDLALISSEKIFSEIVQKFSDISRQSLSPDNKIVTTAVLRCQQDLANKIHCRPEFYELYLLKILSLFVEKGVGIQQTVAKNGKFQVTSLVGEIGILLPVLKTLLSHKDFKVHLSTSEEFVGLFRNLWFHCVLYGFVSEEAWVREWRDSLIVVAQKTPPLVLESARNYIEVDLEFNSVLIRGNSDQDLANVRASLSTFMPNRAYEIKYFSFAEVTFLLSVYHIEIMRSQMGQCSFIQRYLVNEGVNGSKLVGCMEEIGNQVIDVFIKECSNRMIAHTIDNAIRTQIRNLMIASCHRLSKVHQLAIKHLDSLMSTFPSLLCDKSLSFLLLELIELVWQSCESEYTNEYSPVFAFPSVKVGVTLYLSDSYDYRKEMLTRLCESSKKWFLMAISRAPYEVRGLLEEYLAEFDHSHAYNTVHMGCSIALEIGSYFTRLDPNTVISPRIPAISINNVSELIHDYSARRYYFGQVTSARHWMSSGSENHTFDTTPDKKHDVITEEQIQNMRDTLTDLGKKVRKGLHVTLKDLNNILYLAAGMLVSMSKPDEDIVHSIVWIPVYLFTSDSIKLGISIWNWVINEKLTLEKRVMNEVASGWIWTLRNRKGLFSPLLNVKDPFVNKMQYAPSDKATRDRNYKHARHSFHPHLIWLEWLSGRFHAFGYRCAELVNLYVRLFQTTLDECQNICNHPLSREGRLHIIIMGFKILQSNKMEASIELRFRIRIFKAAFTWFSLPPRWSYGGNRKSMITEYKLLIEVYKLVENDKVELCDVLSTAPKKLSQFSLASPTFSIQDRDEMAKSKRLFLLFLESEINNLSTWINPLNSPEILKENFVPSIERTMSDDGWKQIIRHSWLISPSLSIQMTNRFKQSVVQNEVYRLIVNNSADAVRVSDALPLLLGDKLNNAIAPQLKVFCISYIPPITAVSYFSVNYNHHPLVLQYAMRSLEYHPVDIVFFYIPQIVQALGFDNLGYVERFIMNAAKISQLFAHQIIWNMKANMYRDDESQIPDPLKPTLERVIENIVDSLSGEDKAFYEREFTFFNAVTSISGKLKPYIKKSKLEKKAKIDEEMAKIKVDVGVYLPSNPEGKVIGIDYKSGRPLQSHAKAPFMATFRIRKDATDSEDIKETIIQLTNGNNGDNKTKTVDVWQSAIFKVGDDCRQDVLALQLIAIFKNIFTTVGLDLYLFPYRVVATAPGCGMIDVIPNSISRDQLGRERVNSLYDYFLATYGGVESIAFQKARNCFIQSAAAYSVVSFLLQIKDRHNGNIMLDNEGHIIHIDFGFILDIAPGGITFESSPFKLTTEMIQVMGGNAEGQQFKWFSELCIKAYLASRPYAENICQVVGLMLGSELPCFKGDTLKRLRDRFQVGRTERRAADYMVEKINQSFENKRTVLYDSFQKATNGIPH</sequence>
<dbReference type="FunFam" id="1.10.1070.11:FF:000012">
    <property type="entry name" value="Phosphatidylinositol 4-kinase alpha 1"/>
    <property type="match status" value="1"/>
</dbReference>
<dbReference type="InterPro" id="IPR015433">
    <property type="entry name" value="PI3/4_kinase"/>
</dbReference>
<gene>
    <name evidence="11" type="ORF">AMORRO_LOCUS504</name>
</gene>
<comment type="caution">
    <text evidence="11">The sequence shown here is derived from an EMBL/GenBank/DDBJ whole genome shotgun (WGS) entry which is preliminary data.</text>
</comment>
<dbReference type="GO" id="GO:0004430">
    <property type="term" value="F:1-phosphatidylinositol 4-kinase activity"/>
    <property type="evidence" value="ECO:0007669"/>
    <property type="project" value="UniProtKB-EC"/>
</dbReference>
<keyword evidence="12" id="KW-1185">Reference proteome</keyword>
<evidence type="ECO:0000256" key="2">
    <source>
        <dbReference type="ARBA" id="ARBA00006209"/>
    </source>
</evidence>
<dbReference type="InterPro" id="IPR000403">
    <property type="entry name" value="PI3/4_kinase_cat_dom"/>
</dbReference>
<keyword evidence="5" id="KW-0547">Nucleotide-binding</keyword>
<dbReference type="FunFam" id="3.30.1010.10:FF:000014">
    <property type="entry name" value="Phosphatidylinositol 4-kinase STT4"/>
    <property type="match status" value="1"/>
</dbReference>
<dbReference type="Gene3D" id="1.10.1070.11">
    <property type="entry name" value="Phosphatidylinositol 3-/4-kinase, catalytic domain"/>
    <property type="match status" value="1"/>
</dbReference>
<dbReference type="InterPro" id="IPR001263">
    <property type="entry name" value="PI3K_accessory_dom"/>
</dbReference>
<dbReference type="GO" id="GO:0005737">
    <property type="term" value="C:cytoplasm"/>
    <property type="evidence" value="ECO:0007669"/>
    <property type="project" value="TreeGrafter"/>
</dbReference>
<dbReference type="CDD" id="cd05167">
    <property type="entry name" value="PI4Kc_III_alpha"/>
    <property type="match status" value="1"/>
</dbReference>
<dbReference type="Proteomes" id="UP000789342">
    <property type="component" value="Unassembled WGS sequence"/>
</dbReference>
<keyword evidence="7" id="KW-0067">ATP-binding</keyword>
<dbReference type="Gene3D" id="3.30.1010.10">
    <property type="entry name" value="Phosphatidylinositol 3-kinase Catalytic Subunit, Chain A, domain 4"/>
    <property type="match status" value="1"/>
</dbReference>
<dbReference type="InterPro" id="IPR036940">
    <property type="entry name" value="PI3/4_kinase_cat_sf"/>
</dbReference>
<comment type="catalytic activity">
    <reaction evidence="1">
        <text>a 1,2-diacyl-sn-glycero-3-phospho-(1D-myo-inositol) + ATP = a 1,2-diacyl-sn-glycero-3-phospho-(1D-myo-inositol 4-phosphate) + ADP + H(+)</text>
        <dbReference type="Rhea" id="RHEA:19877"/>
        <dbReference type="ChEBI" id="CHEBI:15378"/>
        <dbReference type="ChEBI" id="CHEBI:30616"/>
        <dbReference type="ChEBI" id="CHEBI:57880"/>
        <dbReference type="ChEBI" id="CHEBI:58178"/>
        <dbReference type="ChEBI" id="CHEBI:456216"/>
        <dbReference type="EC" id="2.7.1.67"/>
    </reaction>
</comment>
<dbReference type="GO" id="GO:0005524">
    <property type="term" value="F:ATP binding"/>
    <property type="evidence" value="ECO:0007669"/>
    <property type="project" value="UniProtKB-KW"/>
</dbReference>
<accession>A0A9N8V631</accession>
<evidence type="ECO:0000256" key="3">
    <source>
        <dbReference type="ARBA" id="ARBA00012169"/>
    </source>
</evidence>
<dbReference type="PROSITE" id="PS00915">
    <property type="entry name" value="PI3_4_KINASE_1"/>
    <property type="match status" value="1"/>
</dbReference>
<evidence type="ECO:0000256" key="4">
    <source>
        <dbReference type="ARBA" id="ARBA00022679"/>
    </source>
</evidence>
<dbReference type="InterPro" id="IPR042236">
    <property type="entry name" value="PI3K_accessory_sf"/>
</dbReference>
<proteinExistence type="inferred from homology"/>
<dbReference type="Pfam" id="PF19274">
    <property type="entry name" value="PI4K_N"/>
    <property type="match status" value="2"/>
</dbReference>
<dbReference type="InterPro" id="IPR018936">
    <property type="entry name" value="PI3/4_kinase_CS"/>
</dbReference>
<name>A0A9N8V631_9GLOM</name>
<dbReference type="PROSITE" id="PS50290">
    <property type="entry name" value="PI3_4_KINASE_3"/>
    <property type="match status" value="1"/>
</dbReference>
<dbReference type="SUPFAM" id="SSF48371">
    <property type="entry name" value="ARM repeat"/>
    <property type="match status" value="1"/>
</dbReference>
<evidence type="ECO:0000256" key="5">
    <source>
        <dbReference type="ARBA" id="ARBA00022741"/>
    </source>
</evidence>
<organism evidence="11 12">
    <name type="scientific">Acaulospora morrowiae</name>
    <dbReference type="NCBI Taxonomy" id="94023"/>
    <lineage>
        <taxon>Eukaryota</taxon>
        <taxon>Fungi</taxon>
        <taxon>Fungi incertae sedis</taxon>
        <taxon>Mucoromycota</taxon>
        <taxon>Glomeromycotina</taxon>
        <taxon>Glomeromycetes</taxon>
        <taxon>Diversisporales</taxon>
        <taxon>Acaulosporaceae</taxon>
        <taxon>Acaulospora</taxon>
    </lineage>
</organism>
<feature type="domain" description="PI3K/PI4K catalytic" evidence="9">
    <location>
        <begin position="1665"/>
        <end position="1929"/>
    </location>
</feature>
<dbReference type="GO" id="GO:0005886">
    <property type="term" value="C:plasma membrane"/>
    <property type="evidence" value="ECO:0007669"/>
    <property type="project" value="TreeGrafter"/>
</dbReference>
<dbReference type="InterPro" id="IPR011009">
    <property type="entry name" value="Kinase-like_dom_sf"/>
</dbReference>
<evidence type="ECO:0000256" key="1">
    <source>
        <dbReference type="ARBA" id="ARBA00001686"/>
    </source>
</evidence>
<dbReference type="PANTHER" id="PTHR10048">
    <property type="entry name" value="PHOSPHATIDYLINOSITOL KINASE"/>
    <property type="match status" value="1"/>
</dbReference>
<evidence type="ECO:0000256" key="8">
    <source>
        <dbReference type="SAM" id="MobiDB-lite"/>
    </source>
</evidence>
<dbReference type="SUPFAM" id="SSF56112">
    <property type="entry name" value="Protein kinase-like (PK-like)"/>
    <property type="match status" value="1"/>
</dbReference>
<evidence type="ECO:0000259" key="10">
    <source>
        <dbReference type="PROSITE" id="PS51545"/>
    </source>
</evidence>
<dbReference type="EC" id="2.7.1.67" evidence="3"/>
<evidence type="ECO:0000259" key="9">
    <source>
        <dbReference type="PROSITE" id="PS50290"/>
    </source>
</evidence>
<comment type="similarity">
    <text evidence="2">Belongs to the PI3/PI4-kinase family. Type III PI4K subfamily.</text>
</comment>
<dbReference type="GO" id="GO:0046854">
    <property type="term" value="P:phosphatidylinositol phosphate biosynthetic process"/>
    <property type="evidence" value="ECO:0007669"/>
    <property type="project" value="InterPro"/>
</dbReference>
<evidence type="ECO:0000313" key="11">
    <source>
        <dbReference type="EMBL" id="CAG8444257.1"/>
    </source>
</evidence>
<dbReference type="Gene3D" id="1.25.40.70">
    <property type="entry name" value="Phosphatidylinositol 3-kinase, accessory domain (PIK)"/>
    <property type="match status" value="1"/>
</dbReference>
<dbReference type="PROSITE" id="PS51545">
    <property type="entry name" value="PIK_HELICAL"/>
    <property type="match status" value="1"/>
</dbReference>
<feature type="domain" description="PIK helical" evidence="10">
    <location>
        <begin position="1386"/>
        <end position="1561"/>
    </location>
</feature>
<dbReference type="PANTHER" id="PTHR10048:SF15">
    <property type="entry name" value="PHOSPHATIDYLINOSITOL 4-KINASE ALPHA"/>
    <property type="match status" value="1"/>
</dbReference>
<dbReference type="SMART" id="SM00146">
    <property type="entry name" value="PI3Kc"/>
    <property type="match status" value="1"/>
</dbReference>
<keyword evidence="6" id="KW-0418">Kinase</keyword>
<feature type="compositionally biased region" description="Low complexity" evidence="8">
    <location>
        <begin position="466"/>
        <end position="478"/>
    </location>
</feature>
<keyword evidence="4" id="KW-0808">Transferase</keyword>